<proteinExistence type="predicted"/>
<evidence type="ECO:0000259" key="6">
    <source>
        <dbReference type="Pfam" id="PF04357"/>
    </source>
</evidence>
<dbReference type="OrthoDB" id="2109635at2"/>
<keyword evidence="3 5" id="KW-1133">Transmembrane helix</keyword>
<evidence type="ECO:0000256" key="2">
    <source>
        <dbReference type="ARBA" id="ARBA00022692"/>
    </source>
</evidence>
<keyword evidence="2 5" id="KW-0812">Transmembrane</keyword>
<keyword evidence="4 5" id="KW-0472">Membrane</keyword>
<dbReference type="Pfam" id="PF04357">
    <property type="entry name" value="TamB"/>
    <property type="match status" value="1"/>
</dbReference>
<dbReference type="GO" id="GO:0005886">
    <property type="term" value="C:plasma membrane"/>
    <property type="evidence" value="ECO:0007669"/>
    <property type="project" value="InterPro"/>
</dbReference>
<feature type="transmembrane region" description="Helical" evidence="5">
    <location>
        <begin position="12"/>
        <end position="29"/>
    </location>
</feature>
<reference evidence="7 8" key="1">
    <citation type="submission" date="2016-07" db="EMBL/GenBank/DDBJ databases">
        <title>Genome and transcriptome analysis of iron-reducing fermentative bacteria Anoxybacter fermentans.</title>
        <authorList>
            <person name="Zeng X."/>
            <person name="Shao Z."/>
        </authorList>
    </citation>
    <scope>NUCLEOTIDE SEQUENCE [LARGE SCALE GENOMIC DNA]</scope>
    <source>
        <strain evidence="7 8">DY22613</strain>
    </source>
</reference>
<protein>
    <recommendedName>
        <fullName evidence="6">Translocation and assembly module TamB C-terminal domain-containing protein</fullName>
    </recommendedName>
</protein>
<dbReference type="EMBL" id="CP016379">
    <property type="protein sequence ID" value="AZR73979.1"/>
    <property type="molecule type" value="Genomic_DNA"/>
</dbReference>
<evidence type="ECO:0000256" key="4">
    <source>
        <dbReference type="ARBA" id="ARBA00023136"/>
    </source>
</evidence>
<dbReference type="KEGG" id="aft:BBF96_11610"/>
<feature type="domain" description="Translocation and assembly module TamB C-terminal" evidence="6">
    <location>
        <begin position="1147"/>
        <end position="1482"/>
    </location>
</feature>
<organism evidence="7 8">
    <name type="scientific">Anoxybacter fermentans</name>
    <dbReference type="NCBI Taxonomy" id="1323375"/>
    <lineage>
        <taxon>Bacteria</taxon>
        <taxon>Bacillati</taxon>
        <taxon>Bacillota</taxon>
        <taxon>Clostridia</taxon>
        <taxon>Halanaerobiales</taxon>
        <taxon>Anoxybacter</taxon>
    </lineage>
</organism>
<name>A0A3Q9HRI3_9FIRM</name>
<evidence type="ECO:0000313" key="8">
    <source>
        <dbReference type="Proteomes" id="UP000267250"/>
    </source>
</evidence>
<evidence type="ECO:0000256" key="5">
    <source>
        <dbReference type="SAM" id="Phobius"/>
    </source>
</evidence>
<dbReference type="PANTHER" id="PTHR36985:SF1">
    <property type="entry name" value="TRANSLOCATION AND ASSEMBLY MODULE SUBUNIT TAMB"/>
    <property type="match status" value="1"/>
</dbReference>
<accession>A0A3Q9HRI3</accession>
<evidence type="ECO:0000313" key="7">
    <source>
        <dbReference type="EMBL" id="AZR73979.1"/>
    </source>
</evidence>
<comment type="subcellular location">
    <subcellularLocation>
        <location evidence="1">Membrane</location>
        <topology evidence="1">Single-pass membrane protein</topology>
    </subcellularLocation>
</comment>
<evidence type="ECO:0000256" key="3">
    <source>
        <dbReference type="ARBA" id="ARBA00022989"/>
    </source>
</evidence>
<dbReference type="GO" id="GO:0097347">
    <property type="term" value="C:TAM protein secretion complex"/>
    <property type="evidence" value="ECO:0007669"/>
    <property type="project" value="TreeGrafter"/>
</dbReference>
<dbReference type="PANTHER" id="PTHR36985">
    <property type="entry name" value="TRANSLOCATION AND ASSEMBLY MODULE SUBUNIT TAMB"/>
    <property type="match status" value="1"/>
</dbReference>
<dbReference type="RefSeq" id="WP_127017331.1">
    <property type="nucleotide sequence ID" value="NZ_CP016379.1"/>
</dbReference>
<dbReference type="GO" id="GO:0009306">
    <property type="term" value="P:protein secretion"/>
    <property type="evidence" value="ECO:0007669"/>
    <property type="project" value="InterPro"/>
</dbReference>
<keyword evidence="8" id="KW-1185">Reference proteome</keyword>
<dbReference type="InterPro" id="IPR007452">
    <property type="entry name" value="TamB_C"/>
</dbReference>
<sequence length="1488" mass="166520">MRLILKTGKKVIPLFILLVFAGFCLLVFFNTDQITERAKTALIQVLKKYLGEDIQIGGMTLFPLNRVTLHQVKVITAEQTIFQAERIVVSFYLHNLFKGVDGILEGIKEIQIIRPEVHLIKGEDGFNFEKYIGQGEGNRDSFPAFSTWIRLIDGKLYYNDGRISESLNQLNGRIKIKETKVEIDVDFQIEGLKQSLIELKGSVSPELKFELSFTDLPFAVFERYGVTISGVEKLKGKGTGSVQVKRIEDKALSYSGRITIVDGGMILSKIPIEITQVQGQINFNDKQILIQKLNGETAAGSFAVRGQISNLADPVVSLNITTDRFQLAKLSSLIPILKGKDLTGLAKGNIEVLGNLKDPLIKVNLTVPEIGYQNLKFSNFHTSWWYQNSFLTLQDLVFNFDGGSFKGYSGYINFKNQEEFFYSVNVETVNFNLYKFLSALEPGLKEIPEGLLTGNFYVFGEGFNPDHLSTIGYVDFRNGRYQGINFNRLKANFWFTAGELGLSKVELNTPYLVTTLTGNIDIDGEIDLTIEPSFIDLIWLGERLDFPARGKGIIQGEVRGSITDPYFIGEINLSEGQLWNQEFDQLKGRIKVDKSELTLFDTAIIKGESDFHLTGRIDFISENLDLRAEILKSSITMLRETLAFMDIPFDFTGDITGKVTLVGPWSGIQVAGDLVATQGVVLNQPYDRAVLSFSWKENDILFNNFEISYKNTVLQASGVIEDYERLEIEMEGQGFDLTDIQQIRDHFPSLTGRANFRGRLTGKTTSPSFWGTISSDSIQYKGVPIEQLSALLQYEEGLLMIRPMKVINGKNEYTLIGKISFDQMVLDMQIRTKHARISELLRFTDLSIKDLDYTMDGKIWIRGNLPAPEVKLDVILDDGKEGSLALKGIYDFGQGMSLQLKGNKFDLSPFKLYLAGNDFDYTLDGEILVLGKLFEPTARLNVILNDAHAGTLTVKGIFNLNEIDLDLKGNKFDLTPLKAYLPIGKNTTEKADLLDSDKIKIGNVNANLNLEFSNSHLDNYLFEYLAGTIKIIDGSTVVLNQELILPDGNDIKVRGTVPLFDSDGLLNLKIDMIQGNLEVLPLLVPGVEDAGGEGEAYFKISGTMAKPLLEGEIDISSGFIKIYGLDLIEDIKGKIILTQGKAHIKKLEGRIGKGHLNLKGWVTLNGFIPDEVNFDLKTKDYHFVYGSIDALGDANLKVKGPFLTPEVRGSILVHDAEIGVVPFEWPQSDGAMLINPIFYLELYPGDNVRVTGTSPVNLNVTIIKSNKDKLVVDTTGKELILSGDLHARSGTFNIYNSNFRINWATASFVKFNKYIPILHVQAQTNIRNYLIFLDLDGLPTDNNLKMKLYSEPELTEHEITMLLANQGGLGEFLAGNGDVTDVISEEIWRYINQGLRNEFLNRLEESIEKALSLDAFYLDPVLLGDARINIQIGKYLDDDLYVVYSRTFSQNPEQSIGFEYQIHPNIGIEGTYKGAGNYQFGLKVDFPF</sequence>
<evidence type="ECO:0000256" key="1">
    <source>
        <dbReference type="ARBA" id="ARBA00004167"/>
    </source>
</evidence>
<dbReference type="Proteomes" id="UP000267250">
    <property type="component" value="Chromosome"/>
</dbReference>
<gene>
    <name evidence="7" type="ORF">BBF96_11610</name>
</gene>